<feature type="domain" description="GST N-terminal" evidence="1">
    <location>
        <begin position="3"/>
        <end position="87"/>
    </location>
</feature>
<dbReference type="AlphaFoldDB" id="A0A381Q961"/>
<dbReference type="InterPro" id="IPR004045">
    <property type="entry name" value="Glutathione_S-Trfase_N"/>
</dbReference>
<accession>A0A381Q961</accession>
<dbReference type="InterPro" id="IPR036249">
    <property type="entry name" value="Thioredoxin-like_sf"/>
</dbReference>
<organism evidence="2">
    <name type="scientific">marine metagenome</name>
    <dbReference type="NCBI Taxonomy" id="408172"/>
    <lineage>
        <taxon>unclassified sequences</taxon>
        <taxon>metagenomes</taxon>
        <taxon>ecological metagenomes</taxon>
    </lineage>
</organism>
<evidence type="ECO:0000259" key="1">
    <source>
        <dbReference type="PROSITE" id="PS50404"/>
    </source>
</evidence>
<dbReference type="PROSITE" id="PS50404">
    <property type="entry name" value="GST_NTER"/>
    <property type="match status" value="1"/>
</dbReference>
<proteinExistence type="predicted"/>
<dbReference type="EMBL" id="UINC01001216">
    <property type="protein sequence ID" value="SUZ74577.1"/>
    <property type="molecule type" value="Genomic_DNA"/>
</dbReference>
<protein>
    <recommendedName>
        <fullName evidence="1">GST N-terminal domain-containing protein</fullName>
    </recommendedName>
</protein>
<reference evidence="2" key="1">
    <citation type="submission" date="2018-05" db="EMBL/GenBank/DDBJ databases">
        <authorList>
            <person name="Lanie J.A."/>
            <person name="Ng W.-L."/>
            <person name="Kazmierczak K.M."/>
            <person name="Andrzejewski T.M."/>
            <person name="Davidsen T.M."/>
            <person name="Wayne K.J."/>
            <person name="Tettelin H."/>
            <person name="Glass J.I."/>
            <person name="Rusch D."/>
            <person name="Podicherti R."/>
            <person name="Tsui H.-C.T."/>
            <person name="Winkler M.E."/>
        </authorList>
    </citation>
    <scope>NUCLEOTIDE SEQUENCE</scope>
</reference>
<dbReference type="Pfam" id="PF13417">
    <property type="entry name" value="GST_N_3"/>
    <property type="match status" value="1"/>
</dbReference>
<evidence type="ECO:0000313" key="2">
    <source>
        <dbReference type="EMBL" id="SUZ74577.1"/>
    </source>
</evidence>
<dbReference type="SUPFAM" id="SSF52833">
    <property type="entry name" value="Thioredoxin-like"/>
    <property type="match status" value="1"/>
</dbReference>
<sequence length="92" mass="10848">MTEQYVLYHYDSCLYCRGVRQFLDGVDMRIPMRDILLDREAHIDLVRGGGKGTVPCLRIERDVDDVEWLYESDDIVEYLSAQRRKPNPEALR</sequence>
<dbReference type="CDD" id="cd00570">
    <property type="entry name" value="GST_N_family"/>
    <property type="match status" value="1"/>
</dbReference>
<gene>
    <name evidence="2" type="ORF">METZ01_LOCUS27431</name>
</gene>
<dbReference type="PROSITE" id="PS51354">
    <property type="entry name" value="GLUTAREDOXIN_2"/>
    <property type="match status" value="1"/>
</dbReference>
<name>A0A381Q961_9ZZZZ</name>
<dbReference type="Gene3D" id="3.40.30.10">
    <property type="entry name" value="Glutaredoxin"/>
    <property type="match status" value="1"/>
</dbReference>